<dbReference type="InterPro" id="IPR005105">
    <property type="entry name" value="GlnD_Uridyltrans_N"/>
</dbReference>
<accession>A0A8J3FAV9</accession>
<protein>
    <recommendedName>
        <fullName evidence="5">CBS domain-containing protein</fullName>
    </recommendedName>
</protein>
<gene>
    <name evidence="3" type="ORF">GCM10007043_11040</name>
</gene>
<evidence type="ECO:0000259" key="2">
    <source>
        <dbReference type="Pfam" id="PF10335"/>
    </source>
</evidence>
<evidence type="ECO:0000259" key="1">
    <source>
        <dbReference type="Pfam" id="PF03445"/>
    </source>
</evidence>
<feature type="domain" description="Protein-PII uridylyltransferase N-terminal" evidence="1">
    <location>
        <begin position="32"/>
        <end position="166"/>
    </location>
</feature>
<dbReference type="CDD" id="cd05401">
    <property type="entry name" value="NT_GlnE_GlnD_like"/>
    <property type="match status" value="1"/>
</dbReference>
<name>A0A8J3FAV9_9BACI</name>
<evidence type="ECO:0000313" key="4">
    <source>
        <dbReference type="Proteomes" id="UP000637720"/>
    </source>
</evidence>
<keyword evidence="4" id="KW-1185">Reference proteome</keyword>
<dbReference type="EMBL" id="BMOF01000017">
    <property type="protein sequence ID" value="GGJ98866.1"/>
    <property type="molecule type" value="Genomic_DNA"/>
</dbReference>
<dbReference type="Proteomes" id="UP000637720">
    <property type="component" value="Unassembled WGS sequence"/>
</dbReference>
<dbReference type="GO" id="GO:0008773">
    <property type="term" value="F:[protein-PII] uridylyltransferase activity"/>
    <property type="evidence" value="ECO:0007669"/>
    <property type="project" value="InterPro"/>
</dbReference>
<dbReference type="InterPro" id="IPR018821">
    <property type="entry name" value="DUF294_put_nucleoTrafse_sb-bd"/>
</dbReference>
<proteinExistence type="predicted"/>
<dbReference type="Pfam" id="PF10335">
    <property type="entry name" value="DUF294_C"/>
    <property type="match status" value="1"/>
</dbReference>
<dbReference type="Pfam" id="PF03445">
    <property type="entry name" value="DUF294"/>
    <property type="match status" value="1"/>
</dbReference>
<reference evidence="3" key="1">
    <citation type="journal article" date="2014" name="Int. J. Syst. Evol. Microbiol.">
        <title>Complete genome sequence of Corynebacterium casei LMG S-19264T (=DSM 44701T), isolated from a smear-ripened cheese.</title>
        <authorList>
            <consortium name="US DOE Joint Genome Institute (JGI-PGF)"/>
            <person name="Walter F."/>
            <person name="Albersmeier A."/>
            <person name="Kalinowski J."/>
            <person name="Ruckert C."/>
        </authorList>
    </citation>
    <scope>NUCLEOTIDE SEQUENCE</scope>
    <source>
        <strain evidence="3">JCM 14719</strain>
    </source>
</reference>
<reference evidence="3" key="2">
    <citation type="submission" date="2020-09" db="EMBL/GenBank/DDBJ databases">
        <authorList>
            <person name="Sun Q."/>
            <person name="Ohkuma M."/>
        </authorList>
    </citation>
    <scope>NUCLEOTIDE SEQUENCE</scope>
    <source>
        <strain evidence="3">JCM 14719</strain>
    </source>
</reference>
<dbReference type="AlphaFoldDB" id="A0A8J3FAV9"/>
<feature type="domain" description="DUF294" evidence="2">
    <location>
        <begin position="210"/>
        <end position="339"/>
    </location>
</feature>
<comment type="caution">
    <text evidence="3">The sequence shown here is derived from an EMBL/GenBank/DDBJ whole genome shotgun (WGS) entry which is preliminary data.</text>
</comment>
<sequence>MSEAKRRLCGGPATKGRAIPAGAVSRTAMAARARKWAEEGWSPGAIVRAVNRGFDRQLRVVIAGAVRDLADGGRLIPPVSFCWVLLGSGGRRELTLHSDQDHALVVADAEAVAAAVREYFRTLAERVVARLEALGYSLCPGFVLPTNPRWNGTEKAWREAIEGYLAVPHWAHVRYLLLAVDMRPVFGDLRLARRLHAWVVARLRDAPFVLWMAAARNQERAVALDWRLRLRVDVSGPRAGAVDIKEGGYLPLVNAVRLWAVAEGVRATSTERRIAVLERRGVWDASFAARVQEALATLEAYRLWDNHVNVARLSAVDREALRLALRTVKALQARTAKHFRKPK</sequence>
<dbReference type="RefSeq" id="WP_188817048.1">
    <property type="nucleotide sequence ID" value="NZ_BMOF01000017.1"/>
</dbReference>
<evidence type="ECO:0008006" key="5">
    <source>
        <dbReference type="Google" id="ProtNLM"/>
    </source>
</evidence>
<evidence type="ECO:0000313" key="3">
    <source>
        <dbReference type="EMBL" id="GGJ98866.1"/>
    </source>
</evidence>
<organism evidence="3 4">
    <name type="scientific">Calditerricola satsumensis</name>
    <dbReference type="NCBI Taxonomy" id="373054"/>
    <lineage>
        <taxon>Bacteria</taxon>
        <taxon>Bacillati</taxon>
        <taxon>Bacillota</taxon>
        <taxon>Bacilli</taxon>
        <taxon>Bacillales</taxon>
        <taxon>Bacillaceae</taxon>
        <taxon>Calditerricola</taxon>
    </lineage>
</organism>